<dbReference type="PATRIC" id="fig|1618605.3.peg.310"/>
<dbReference type="InterPro" id="IPR052022">
    <property type="entry name" value="26kDa_periplasmic_antigen"/>
</dbReference>
<dbReference type="Gene3D" id="3.30.70.2970">
    <property type="entry name" value="Protein of unknown function (DUF541), domain 2"/>
    <property type="match status" value="1"/>
</dbReference>
<protein>
    <recommendedName>
        <fullName evidence="4">26 kDa periplasmic immunogenic protein</fullName>
    </recommendedName>
</protein>
<dbReference type="PANTHER" id="PTHR34387:SF1">
    <property type="entry name" value="PERIPLASMIC IMMUNOGENIC PROTEIN"/>
    <property type="match status" value="1"/>
</dbReference>
<proteinExistence type="predicted"/>
<evidence type="ECO:0000313" key="3">
    <source>
        <dbReference type="Proteomes" id="UP000034740"/>
    </source>
</evidence>
<comment type="caution">
    <text evidence="2">The sequence shown here is derived from an EMBL/GenBank/DDBJ whole genome shotgun (WGS) entry which is preliminary data.</text>
</comment>
<dbReference type="PANTHER" id="PTHR34387">
    <property type="entry name" value="SLR1258 PROTEIN"/>
    <property type="match status" value="1"/>
</dbReference>
<gene>
    <name evidence="2" type="ORF">UY83_C0003G0113</name>
</gene>
<keyword evidence="1" id="KW-0812">Transmembrane</keyword>
<accession>A0A0G1XXB6</accession>
<keyword evidence="1" id="KW-0472">Membrane</keyword>
<dbReference type="AlphaFoldDB" id="A0A0G1XXB6"/>
<sequence>MDKLFEGVWGDWFRRGVVVTVVLLAVFVGLKALAELQGLRYIGAGLPPANTIDVTGYGETFATPDIATFTYSVVALKLTVAAAQEDAAEKSNAIVKYLRDSGIAEKDIQTSNYSVYPQYEYSQVQCLSYPCPGGRQVLKGYEVRQSTTVKIRDTAKAGDLLTGAGSRGATEVSGLQFTFDDPHAGQTQAREKAIADAKAQAEVLSKQLGVRLVRVVSFSESGSQPVYKLQDAYGRGGAESSVTPAPDISVGENKITSNVSITYEIK</sequence>
<dbReference type="EMBL" id="LCRO01000003">
    <property type="protein sequence ID" value="KKW35828.1"/>
    <property type="molecule type" value="Genomic_DNA"/>
</dbReference>
<feature type="transmembrane region" description="Helical" evidence="1">
    <location>
        <begin position="12"/>
        <end position="30"/>
    </location>
</feature>
<evidence type="ECO:0000256" key="1">
    <source>
        <dbReference type="SAM" id="Phobius"/>
    </source>
</evidence>
<dbReference type="Pfam" id="PF04402">
    <property type="entry name" value="SIMPL"/>
    <property type="match status" value="1"/>
</dbReference>
<dbReference type="InterPro" id="IPR007497">
    <property type="entry name" value="SIMPL/DUF541"/>
</dbReference>
<reference evidence="2 3" key="1">
    <citation type="journal article" date="2015" name="Nature">
        <title>rRNA introns, odd ribosomes, and small enigmatic genomes across a large radiation of phyla.</title>
        <authorList>
            <person name="Brown C.T."/>
            <person name="Hug L.A."/>
            <person name="Thomas B.C."/>
            <person name="Sharon I."/>
            <person name="Castelle C.J."/>
            <person name="Singh A."/>
            <person name="Wilkins M.J."/>
            <person name="Williams K.H."/>
            <person name="Banfield J.F."/>
        </authorList>
    </citation>
    <scope>NUCLEOTIDE SEQUENCE [LARGE SCALE GENOMIC DNA]</scope>
</reference>
<dbReference type="Gene3D" id="3.30.110.170">
    <property type="entry name" value="Protein of unknown function (DUF541), domain 1"/>
    <property type="match status" value="1"/>
</dbReference>
<evidence type="ECO:0000313" key="2">
    <source>
        <dbReference type="EMBL" id="KKW35828.1"/>
    </source>
</evidence>
<keyword evidence="1" id="KW-1133">Transmembrane helix</keyword>
<name>A0A0G1XXB6_9BACT</name>
<dbReference type="Proteomes" id="UP000034740">
    <property type="component" value="Unassembled WGS sequence"/>
</dbReference>
<dbReference type="GO" id="GO:0006974">
    <property type="term" value="P:DNA damage response"/>
    <property type="evidence" value="ECO:0007669"/>
    <property type="project" value="TreeGrafter"/>
</dbReference>
<organism evidence="2 3">
    <name type="scientific">Candidatus Adlerbacteria bacterium GW2011_GWA1_54_10</name>
    <dbReference type="NCBI Taxonomy" id="1618605"/>
    <lineage>
        <taxon>Bacteria</taxon>
        <taxon>Candidatus Adleribacteriota</taxon>
    </lineage>
</organism>
<evidence type="ECO:0008006" key="4">
    <source>
        <dbReference type="Google" id="ProtNLM"/>
    </source>
</evidence>